<protein>
    <submittedName>
        <fullName evidence="2">Uncharacterized protein</fullName>
    </submittedName>
</protein>
<proteinExistence type="predicted"/>
<dbReference type="RefSeq" id="WP_344518689.1">
    <property type="nucleotide sequence ID" value="NZ_BAAAUG010000013.1"/>
</dbReference>
<sequence length="68" mass="7046">MRSHADAGRPHPQAQSSADAWPPGAGQAADALAPIRQRIPHMIEADAASPAFRAGPARVVKVDAEILA</sequence>
<dbReference type="EMBL" id="BAAAUG010000013">
    <property type="protein sequence ID" value="GAA3084645.1"/>
    <property type="molecule type" value="Genomic_DNA"/>
</dbReference>
<reference evidence="3" key="1">
    <citation type="journal article" date="2019" name="Int. J. Syst. Evol. Microbiol.">
        <title>The Global Catalogue of Microorganisms (GCM) 10K type strain sequencing project: providing services to taxonomists for standard genome sequencing and annotation.</title>
        <authorList>
            <consortium name="The Broad Institute Genomics Platform"/>
            <consortium name="The Broad Institute Genome Sequencing Center for Infectious Disease"/>
            <person name="Wu L."/>
            <person name="Ma J."/>
        </authorList>
    </citation>
    <scope>NUCLEOTIDE SEQUENCE [LARGE SCALE GENOMIC DNA]</scope>
    <source>
        <strain evidence="3">JCM 9092</strain>
    </source>
</reference>
<name>A0ABP6M9A2_9ACTN</name>
<evidence type="ECO:0000313" key="3">
    <source>
        <dbReference type="Proteomes" id="UP001501637"/>
    </source>
</evidence>
<dbReference type="Proteomes" id="UP001501637">
    <property type="component" value="Unassembled WGS sequence"/>
</dbReference>
<accession>A0ABP6M9A2</accession>
<gene>
    <name evidence="2" type="ORF">GCM10010449_05520</name>
</gene>
<evidence type="ECO:0000256" key="1">
    <source>
        <dbReference type="SAM" id="MobiDB-lite"/>
    </source>
</evidence>
<comment type="caution">
    <text evidence="2">The sequence shown here is derived from an EMBL/GenBank/DDBJ whole genome shotgun (WGS) entry which is preliminary data.</text>
</comment>
<keyword evidence="3" id="KW-1185">Reference proteome</keyword>
<organism evidence="2 3">
    <name type="scientific">Streptomyces rectiviolaceus</name>
    <dbReference type="NCBI Taxonomy" id="332591"/>
    <lineage>
        <taxon>Bacteria</taxon>
        <taxon>Bacillati</taxon>
        <taxon>Actinomycetota</taxon>
        <taxon>Actinomycetes</taxon>
        <taxon>Kitasatosporales</taxon>
        <taxon>Streptomycetaceae</taxon>
        <taxon>Streptomyces</taxon>
    </lineage>
</organism>
<evidence type="ECO:0000313" key="2">
    <source>
        <dbReference type="EMBL" id="GAA3084645.1"/>
    </source>
</evidence>
<feature type="region of interest" description="Disordered" evidence="1">
    <location>
        <begin position="1"/>
        <end position="33"/>
    </location>
</feature>